<sequence>MCRQLVNRAPFWSTNLKGAKWKSLAMDAQDESHGFCKPPFTLRRVSPQDKSNPFQKWAQGCRNQEWVICGIIYHYAPFFLGNPVVLLSGLQLIILNQVTNPSIHFKEILQSLNLAIHCGIQKTIQAH</sequence>
<keyword evidence="2" id="KW-1185">Reference proteome</keyword>
<comment type="caution">
    <text evidence="1">The sequence shown here is derived from an EMBL/GenBank/DDBJ whole genome shotgun (WGS) entry which is preliminary data.</text>
</comment>
<protein>
    <submittedName>
        <fullName evidence="1">Uncharacterized protein</fullName>
    </submittedName>
</protein>
<evidence type="ECO:0000313" key="1">
    <source>
        <dbReference type="EMBL" id="MBW0466186.1"/>
    </source>
</evidence>
<name>A0A9Q3BI60_9BASI</name>
<organism evidence="1 2">
    <name type="scientific">Austropuccinia psidii MF-1</name>
    <dbReference type="NCBI Taxonomy" id="1389203"/>
    <lineage>
        <taxon>Eukaryota</taxon>
        <taxon>Fungi</taxon>
        <taxon>Dikarya</taxon>
        <taxon>Basidiomycota</taxon>
        <taxon>Pucciniomycotina</taxon>
        <taxon>Pucciniomycetes</taxon>
        <taxon>Pucciniales</taxon>
        <taxon>Sphaerophragmiaceae</taxon>
        <taxon>Austropuccinia</taxon>
    </lineage>
</organism>
<accession>A0A9Q3BI60</accession>
<evidence type="ECO:0000313" key="2">
    <source>
        <dbReference type="Proteomes" id="UP000765509"/>
    </source>
</evidence>
<dbReference type="Proteomes" id="UP000765509">
    <property type="component" value="Unassembled WGS sequence"/>
</dbReference>
<dbReference type="EMBL" id="AVOT02001233">
    <property type="protein sequence ID" value="MBW0466186.1"/>
    <property type="molecule type" value="Genomic_DNA"/>
</dbReference>
<reference evidence="1" key="1">
    <citation type="submission" date="2021-03" db="EMBL/GenBank/DDBJ databases">
        <title>Draft genome sequence of rust myrtle Austropuccinia psidii MF-1, a brazilian biotype.</title>
        <authorList>
            <person name="Quecine M.C."/>
            <person name="Pachon D.M.R."/>
            <person name="Bonatelli M.L."/>
            <person name="Correr F.H."/>
            <person name="Franceschini L.M."/>
            <person name="Leite T.F."/>
            <person name="Margarido G.R.A."/>
            <person name="Almeida C.A."/>
            <person name="Ferrarezi J.A."/>
            <person name="Labate C.A."/>
        </authorList>
    </citation>
    <scope>NUCLEOTIDE SEQUENCE</scope>
    <source>
        <strain evidence="1">MF-1</strain>
    </source>
</reference>
<gene>
    <name evidence="1" type="ORF">O181_005901</name>
</gene>
<proteinExistence type="predicted"/>
<dbReference type="AlphaFoldDB" id="A0A9Q3BI60"/>